<keyword evidence="3" id="KW-1185">Reference proteome</keyword>
<feature type="domain" description="Type 9 secretion system plug protein N-terminal" evidence="1">
    <location>
        <begin position="67"/>
        <end position="176"/>
    </location>
</feature>
<dbReference type="OrthoDB" id="1522602at2"/>
<reference evidence="3" key="1">
    <citation type="submission" date="2018-02" db="EMBL/GenBank/DDBJ databases">
        <title>Genome sequencing of Solimonas sp. HR-BB.</title>
        <authorList>
            <person name="Lee Y."/>
            <person name="Jeon C.O."/>
        </authorList>
    </citation>
    <scope>NUCLEOTIDE SEQUENCE [LARGE SCALE GENOMIC DNA]</scope>
    <source>
        <strain evidence="3">HR-U</strain>
    </source>
</reference>
<dbReference type="RefSeq" id="WP_104710121.1">
    <property type="nucleotide sequence ID" value="NZ_PTRA01000001.1"/>
</dbReference>
<evidence type="ECO:0000313" key="2">
    <source>
        <dbReference type="EMBL" id="PQA58955.1"/>
    </source>
</evidence>
<dbReference type="AlphaFoldDB" id="A0A2S7IMP4"/>
<dbReference type="InterPro" id="IPR031345">
    <property type="entry name" value="T9SS_Plug_N"/>
</dbReference>
<evidence type="ECO:0000313" key="3">
    <source>
        <dbReference type="Proteomes" id="UP000239590"/>
    </source>
</evidence>
<dbReference type="EMBL" id="PTRA01000001">
    <property type="protein sequence ID" value="PQA58955.1"/>
    <property type="molecule type" value="Genomic_DNA"/>
</dbReference>
<gene>
    <name evidence="2" type="ORF">C5O19_04665</name>
</gene>
<name>A0A2S7IMP4_9BACT</name>
<comment type="caution">
    <text evidence="2">The sequence shown here is derived from an EMBL/GenBank/DDBJ whole genome shotgun (WGS) entry which is preliminary data.</text>
</comment>
<dbReference type="Pfam" id="PF17116">
    <property type="entry name" value="T9SS_plug_1st"/>
    <property type="match status" value="1"/>
</dbReference>
<protein>
    <submittedName>
        <fullName evidence="2">DUF5103 domain-containing protein</fullName>
    </submittedName>
</protein>
<proteinExistence type="predicted"/>
<dbReference type="Proteomes" id="UP000239590">
    <property type="component" value="Unassembled WGS sequence"/>
</dbReference>
<organism evidence="2 3">
    <name type="scientific">Siphonobacter curvatus</name>
    <dbReference type="NCBI Taxonomy" id="2094562"/>
    <lineage>
        <taxon>Bacteria</taxon>
        <taxon>Pseudomonadati</taxon>
        <taxon>Bacteroidota</taxon>
        <taxon>Cytophagia</taxon>
        <taxon>Cytophagales</taxon>
        <taxon>Cytophagaceae</taxon>
        <taxon>Siphonobacter</taxon>
    </lineage>
</organism>
<accession>A0A2S7IMP4</accession>
<evidence type="ECO:0000259" key="1">
    <source>
        <dbReference type="Pfam" id="PF17116"/>
    </source>
</evidence>
<sequence length="435" mass="50177">MKRKSFMKVLTSFVLAIGLIFLVNQLIAQALENSRREGPLRYEDFIYDASVKTPLLFATGAVVSNDVLQPPVLDLNQGGTMRLEFDWLGKDQPQFRAKILHCNANWQPSALNDVEFLPDFNEFPIYDVKVAQGTKVGYAHFWLDLPRVKVSGNYVLVVYKGRRESDVVFTRRFMAFDQKVTVGGRVSFAQDIPRRNTHQQVDFALKYGNYPILNPKQDVYIVIRQNYRWDRTVVGLKPYMVQEFDRTLEYRFFNNENLFPGSNEFRVFDIRSRQVKGINVARLDFNPNFNAAFLFPDDGQAGKSYLQQNDLDGLFAISTRDDFGDPDYFPVTFTLRSSEREDGKVPYVVGGFNFFELSKDNQMHYEPSAQAYQATILLKQGVYNYMYAVPEGNKANEVPIEGMHSMTQNTYEIFVYHRSPGSRADQLIGYQVIHN</sequence>